<gene>
    <name evidence="2" type="ORF">J0X25_06940</name>
</gene>
<dbReference type="KEGG" id="hakz:J0X25_06940"/>
<keyword evidence="3" id="KW-1185">Reference proteome</keyword>
<feature type="region of interest" description="Disordered" evidence="1">
    <location>
        <begin position="23"/>
        <end position="71"/>
    </location>
</feature>
<evidence type="ECO:0000313" key="3">
    <source>
        <dbReference type="Proteomes" id="UP000663203"/>
    </source>
</evidence>
<accession>A0A8A2VH64</accession>
<feature type="compositionally biased region" description="Acidic residues" evidence="1">
    <location>
        <begin position="42"/>
        <end position="62"/>
    </location>
</feature>
<dbReference type="Proteomes" id="UP000663203">
    <property type="component" value="Chromosome"/>
</dbReference>
<evidence type="ECO:0000256" key="1">
    <source>
        <dbReference type="SAM" id="MobiDB-lite"/>
    </source>
</evidence>
<evidence type="ECO:0000313" key="2">
    <source>
        <dbReference type="EMBL" id="QSX00687.1"/>
    </source>
</evidence>
<dbReference type="AlphaFoldDB" id="A0A8A2VH64"/>
<proteinExistence type="predicted"/>
<dbReference type="RefSeq" id="WP_207290406.1">
    <property type="nucleotide sequence ID" value="NZ_CP071462.1"/>
</dbReference>
<organism evidence="2 3">
    <name type="scientific">Haloterrigena alkaliphila</name>
    <dbReference type="NCBI Taxonomy" id="2816475"/>
    <lineage>
        <taxon>Archaea</taxon>
        <taxon>Methanobacteriati</taxon>
        <taxon>Methanobacteriota</taxon>
        <taxon>Stenosarchaea group</taxon>
        <taxon>Halobacteria</taxon>
        <taxon>Halobacteriales</taxon>
        <taxon>Natrialbaceae</taxon>
        <taxon>Haloterrigena</taxon>
    </lineage>
</organism>
<reference evidence="2 3" key="1">
    <citation type="submission" date="2021-03" db="EMBL/GenBank/DDBJ databases">
        <title>Haloterrigena longa sp. nov. and Haloterrigena limicola sp. nov., extremely halophilic archaea isolated from a salt lake.</title>
        <authorList>
            <person name="Henglin C."/>
        </authorList>
    </citation>
    <scope>NUCLEOTIDE SEQUENCE [LARGE SCALE GENOMIC DNA]</scope>
    <source>
        <strain evidence="2 3">KZCA68</strain>
    </source>
</reference>
<dbReference type="EMBL" id="CP071462">
    <property type="protein sequence ID" value="QSX00687.1"/>
    <property type="molecule type" value="Genomic_DNA"/>
</dbReference>
<name>A0A8A2VH64_9EURY</name>
<protein>
    <submittedName>
        <fullName evidence="2">Uncharacterized protein</fullName>
    </submittedName>
</protein>
<sequence>MSDLPSSDLPRRRLLAVSGTALAGGLAGCSSDDGNGNGDDGGNGDDAENEDEPEETETESTTDLEGTILGDITVDNSNESARTVDVLVEFDREIESWETVDLATNEEATLEREWPTDPGNFRVTARLDSESLVQVTPAKWNEPDCLNLLVRINGDGTLTIHGNTDGGPCGTGDADA</sequence>
<dbReference type="GeneID" id="63187027"/>